<dbReference type="EMBL" id="CP071090">
    <property type="protein sequence ID" value="QSQ19064.1"/>
    <property type="molecule type" value="Genomic_DNA"/>
</dbReference>
<dbReference type="Gene3D" id="3.40.50.450">
    <property type="match status" value="1"/>
</dbReference>
<feature type="transmembrane region" description="Helical" evidence="1">
    <location>
        <begin position="283"/>
        <end position="309"/>
    </location>
</feature>
<accession>A0ABX7NJQ2</accession>
<dbReference type="Proteomes" id="UP000662747">
    <property type="component" value="Chromosome"/>
</dbReference>
<keyword evidence="1" id="KW-0812">Transmembrane</keyword>
<gene>
    <name evidence="2" type="ORF">JY651_27350</name>
</gene>
<feature type="transmembrane region" description="Helical" evidence="1">
    <location>
        <begin position="225"/>
        <end position="247"/>
    </location>
</feature>
<evidence type="ECO:0000313" key="3">
    <source>
        <dbReference type="Proteomes" id="UP000662747"/>
    </source>
</evidence>
<organism evidence="2 3">
    <name type="scientific">Pyxidicoccus parkwayensis</name>
    <dbReference type="NCBI Taxonomy" id="2813578"/>
    <lineage>
        <taxon>Bacteria</taxon>
        <taxon>Pseudomonadati</taxon>
        <taxon>Myxococcota</taxon>
        <taxon>Myxococcia</taxon>
        <taxon>Myxococcales</taxon>
        <taxon>Cystobacterineae</taxon>
        <taxon>Myxococcaceae</taxon>
        <taxon>Pyxidicoccus</taxon>
    </lineage>
</organism>
<feature type="transmembrane region" description="Helical" evidence="1">
    <location>
        <begin position="329"/>
        <end position="352"/>
    </location>
</feature>
<keyword evidence="1" id="KW-0472">Membrane</keyword>
<feature type="transmembrane region" description="Helical" evidence="1">
    <location>
        <begin position="253"/>
        <end position="271"/>
    </location>
</feature>
<keyword evidence="1" id="KW-1133">Transmembrane helix</keyword>
<keyword evidence="3" id="KW-1185">Reference proteome</keyword>
<sequence>MLGDNPASPIWRAERGGIVPGPIIAVVGDANAQRTFSPPMKDPAMAKLAARELGRELARKGARLLVYGGPFIESDVVTGFVEGKPAEDRSILMWYTRNQEPPPFAEEATNPKLFDRRLEKGEDWEVAFYRALTRADGVILIGGSNATMISGQVAIGAQMPILALKEFGGGAARVWETLSAGEDLPNRAEIDLMGHPWRKDDSAAACVAALFAQLRRRQLKATAPGPLTAILSGLLFAAALAIVPFIWGGNALAVWMLFVAPLLAGSAGASIRPMVDRLRGTPGVTVSILGALVLGLVAGGMAGVLFVTAQLTADPTLTGAQLIPYAQRSIPFAVAVGFIAGLTSDAVFGKLLGLEAVATRGMPGVEAQRR</sequence>
<evidence type="ECO:0000256" key="1">
    <source>
        <dbReference type="SAM" id="Phobius"/>
    </source>
</evidence>
<evidence type="ECO:0000313" key="2">
    <source>
        <dbReference type="EMBL" id="QSQ19064.1"/>
    </source>
</evidence>
<name>A0ABX7NJQ2_9BACT</name>
<proteinExistence type="predicted"/>
<protein>
    <submittedName>
        <fullName evidence="2">Uncharacterized protein</fullName>
    </submittedName>
</protein>
<reference evidence="2 3" key="1">
    <citation type="submission" date="2021-02" db="EMBL/GenBank/DDBJ databases">
        <title>De Novo genome assembly of isolated myxobacteria.</title>
        <authorList>
            <person name="Stevens D.C."/>
        </authorList>
    </citation>
    <scope>NUCLEOTIDE SEQUENCE [LARGE SCALE GENOMIC DNA]</scope>
    <source>
        <strain evidence="3">SCPEA02</strain>
    </source>
</reference>
<dbReference type="RefSeq" id="WP_206720652.1">
    <property type="nucleotide sequence ID" value="NZ_CP071090.1"/>
</dbReference>